<comment type="caution">
    <text evidence="21">The sequence shown here is derived from an EMBL/GenBank/DDBJ whole genome shotgun (WGS) entry which is preliminary data.</text>
</comment>
<gene>
    <name evidence="18" type="primary">hisG</name>
    <name evidence="21" type="ORF">AM493_06360</name>
</gene>
<dbReference type="FunFam" id="3.40.190.10:FF:000008">
    <property type="entry name" value="ATP phosphoribosyltransferase"/>
    <property type="match status" value="1"/>
</dbReference>
<dbReference type="OrthoDB" id="9801867at2"/>
<dbReference type="GO" id="GO:0005737">
    <property type="term" value="C:cytoplasm"/>
    <property type="evidence" value="ECO:0007669"/>
    <property type="project" value="UniProtKB-SubCell"/>
</dbReference>
<evidence type="ECO:0000313" key="21">
    <source>
        <dbReference type="EMBL" id="KOS05700.1"/>
    </source>
</evidence>
<dbReference type="Gene3D" id="3.30.70.120">
    <property type="match status" value="1"/>
</dbReference>
<comment type="pathway">
    <text evidence="4 18">Amino-acid biosynthesis; L-histidine biosynthesis; L-histidine from 5-phospho-alpha-D-ribose 1-diphosphate: step 1/9.</text>
</comment>
<dbReference type="PATRIC" id="fig|1202724.3.peg.1320"/>
<proteinExistence type="inferred from homology"/>
<dbReference type="RefSeq" id="WP_054406908.1">
    <property type="nucleotide sequence ID" value="NZ_FOYA01000003.1"/>
</dbReference>
<evidence type="ECO:0000256" key="8">
    <source>
        <dbReference type="ARBA" id="ARBA00022490"/>
    </source>
</evidence>
<dbReference type="PANTHER" id="PTHR21403:SF8">
    <property type="entry name" value="ATP PHOSPHORIBOSYLTRANSFERASE"/>
    <property type="match status" value="1"/>
</dbReference>
<accession>A0A0M9VHL5</accession>
<feature type="domain" description="Histidine biosynthesis HisG C-terminal" evidence="20">
    <location>
        <begin position="210"/>
        <end position="282"/>
    </location>
</feature>
<keyword evidence="8 18" id="KW-0963">Cytoplasm</keyword>
<keyword evidence="11 18" id="KW-0808">Transferase</keyword>
<evidence type="ECO:0000256" key="10">
    <source>
        <dbReference type="ARBA" id="ARBA00022676"/>
    </source>
</evidence>
<dbReference type="NCBIfam" id="TIGR00070">
    <property type="entry name" value="hisG"/>
    <property type="match status" value="1"/>
</dbReference>
<dbReference type="EC" id="2.4.2.17" evidence="6 18"/>
<keyword evidence="9 18" id="KW-0028">Amino-acid biosynthesis</keyword>
<dbReference type="InterPro" id="IPR013115">
    <property type="entry name" value="HisG_C"/>
</dbReference>
<evidence type="ECO:0000313" key="22">
    <source>
        <dbReference type="Proteomes" id="UP000037755"/>
    </source>
</evidence>
<name>A0A0M9VHL5_9FLAO</name>
<dbReference type="Gene3D" id="3.40.190.10">
    <property type="entry name" value="Periplasmic binding protein-like II"/>
    <property type="match status" value="2"/>
</dbReference>
<sequence>MSTLKMAVQKSGRLSEKSLQLLRECGIRLSNGERTLKATSPNFPVEILFLRDDDIPQYVEQGVADVGILGENEVWEKAKAVTTIKKLGFANCRLSLAIPKDAVYTDITWFNGKKIATSYPVILQKFLTQNNLDAEIEPISGSVEIAPGIGLADAIFDIVSTGSTLLMNGLKEVQTVTESEAVLIANPSLTPEKQDVLNQLLFRIQAVKNAAENKYILLNAPNTSLEQIAQVLPGMKSPTVLPLKEPGWSSIHSVIREDEFWDNIGRLKALGAEGILVVNVEKMIL</sequence>
<evidence type="ECO:0000256" key="1">
    <source>
        <dbReference type="ARBA" id="ARBA00000915"/>
    </source>
</evidence>
<evidence type="ECO:0000256" key="3">
    <source>
        <dbReference type="ARBA" id="ARBA00004496"/>
    </source>
</evidence>
<dbReference type="GO" id="GO:0005524">
    <property type="term" value="F:ATP binding"/>
    <property type="evidence" value="ECO:0007669"/>
    <property type="project" value="UniProtKB-KW"/>
</dbReference>
<dbReference type="EMBL" id="LIYD01000005">
    <property type="protein sequence ID" value="KOS05700.1"/>
    <property type="molecule type" value="Genomic_DNA"/>
</dbReference>
<dbReference type="FunFam" id="3.30.70.120:FF:000002">
    <property type="entry name" value="ATP phosphoribosyltransferase"/>
    <property type="match status" value="1"/>
</dbReference>
<evidence type="ECO:0000256" key="4">
    <source>
        <dbReference type="ARBA" id="ARBA00004667"/>
    </source>
</evidence>
<dbReference type="GO" id="GO:0003879">
    <property type="term" value="F:ATP phosphoribosyltransferase activity"/>
    <property type="evidence" value="ECO:0007669"/>
    <property type="project" value="UniProtKB-UniRule"/>
</dbReference>
<evidence type="ECO:0000256" key="12">
    <source>
        <dbReference type="ARBA" id="ARBA00022723"/>
    </source>
</evidence>
<dbReference type="PROSITE" id="PS01316">
    <property type="entry name" value="ATP_P_PHORIBOSYLTR"/>
    <property type="match status" value="1"/>
</dbReference>
<dbReference type="InterPro" id="IPR020621">
    <property type="entry name" value="ATP-PRT_HisG_long"/>
</dbReference>
<dbReference type="SUPFAM" id="SSF54913">
    <property type="entry name" value="GlnB-like"/>
    <property type="match status" value="1"/>
</dbReference>
<keyword evidence="22" id="KW-1185">Reference proteome</keyword>
<comment type="subcellular location">
    <subcellularLocation>
        <location evidence="3 18">Cytoplasm</location>
    </subcellularLocation>
</comment>
<feature type="domain" description="ATP phosphoribosyltransferase catalytic" evidence="19">
    <location>
        <begin position="51"/>
        <end position="205"/>
    </location>
</feature>
<reference evidence="21 22" key="1">
    <citation type="submission" date="2015-08" db="EMBL/GenBank/DDBJ databases">
        <title>Whole genome sequence of Flavobacterium akiainvivens IK-1T, from decaying Wikstroemia oahuensis, an endemic Hawaiian shrub.</title>
        <authorList>
            <person name="Wan X."/>
            <person name="Hou S."/>
            <person name="Saito J."/>
            <person name="Donachie S."/>
        </authorList>
    </citation>
    <scope>NUCLEOTIDE SEQUENCE [LARGE SCALE GENOMIC DNA]</scope>
    <source>
        <strain evidence="21 22">IK-1</strain>
    </source>
</reference>
<keyword evidence="14 18" id="KW-0067">ATP-binding</keyword>
<evidence type="ECO:0000256" key="9">
    <source>
        <dbReference type="ARBA" id="ARBA00022605"/>
    </source>
</evidence>
<dbReference type="Pfam" id="PF01634">
    <property type="entry name" value="HisG"/>
    <property type="match status" value="1"/>
</dbReference>
<organism evidence="21 22">
    <name type="scientific">Flavobacterium akiainvivens</name>
    <dbReference type="NCBI Taxonomy" id="1202724"/>
    <lineage>
        <taxon>Bacteria</taxon>
        <taxon>Pseudomonadati</taxon>
        <taxon>Bacteroidota</taxon>
        <taxon>Flavobacteriia</taxon>
        <taxon>Flavobacteriales</taxon>
        <taxon>Flavobacteriaceae</taxon>
        <taxon>Flavobacterium</taxon>
    </lineage>
</organism>
<evidence type="ECO:0000259" key="19">
    <source>
        <dbReference type="Pfam" id="PF01634"/>
    </source>
</evidence>
<comment type="cofactor">
    <cofactor evidence="2 18">
        <name>Mg(2+)</name>
        <dbReference type="ChEBI" id="CHEBI:18420"/>
    </cofactor>
</comment>
<dbReference type="InterPro" id="IPR011322">
    <property type="entry name" value="N-reg_PII-like_a/b"/>
</dbReference>
<comment type="catalytic activity">
    <reaction evidence="1 18">
        <text>1-(5-phospho-beta-D-ribosyl)-ATP + diphosphate = 5-phospho-alpha-D-ribose 1-diphosphate + ATP</text>
        <dbReference type="Rhea" id="RHEA:18473"/>
        <dbReference type="ChEBI" id="CHEBI:30616"/>
        <dbReference type="ChEBI" id="CHEBI:33019"/>
        <dbReference type="ChEBI" id="CHEBI:58017"/>
        <dbReference type="ChEBI" id="CHEBI:73183"/>
        <dbReference type="EC" id="2.4.2.17"/>
    </reaction>
</comment>
<dbReference type="UniPathway" id="UPA00031">
    <property type="reaction ID" value="UER00006"/>
</dbReference>
<keyword evidence="13 18" id="KW-0547">Nucleotide-binding</keyword>
<dbReference type="AlphaFoldDB" id="A0A0M9VHL5"/>
<evidence type="ECO:0000256" key="15">
    <source>
        <dbReference type="ARBA" id="ARBA00022842"/>
    </source>
</evidence>
<dbReference type="STRING" id="1202724.AM493_06360"/>
<comment type="function">
    <text evidence="17 18">Catalyzes the condensation of ATP and 5-phosphoribose 1-diphosphate to form N'-(5'-phosphoribosyl)-ATP (PR-ATP). Has a crucial role in the pathway because the rate of histidine biosynthesis seems to be controlled primarily by regulation of HisG enzymatic activity.</text>
</comment>
<keyword evidence="16 18" id="KW-0368">Histidine biosynthesis</keyword>
<comment type="similarity">
    <text evidence="5 18">Belongs to the ATP phosphoribosyltransferase family. Long subfamily.</text>
</comment>
<keyword evidence="12 18" id="KW-0479">Metal-binding</keyword>
<dbReference type="NCBIfam" id="TIGR03455">
    <property type="entry name" value="HisG_C-term"/>
    <property type="match status" value="1"/>
</dbReference>
<dbReference type="Proteomes" id="UP000037755">
    <property type="component" value="Unassembled WGS sequence"/>
</dbReference>
<dbReference type="InterPro" id="IPR018198">
    <property type="entry name" value="ATP_PRibTrfase_CS"/>
</dbReference>
<evidence type="ECO:0000256" key="2">
    <source>
        <dbReference type="ARBA" id="ARBA00001946"/>
    </source>
</evidence>
<dbReference type="HAMAP" id="MF_00079">
    <property type="entry name" value="HisG_Long"/>
    <property type="match status" value="1"/>
</dbReference>
<dbReference type="GO" id="GO:0000105">
    <property type="term" value="P:L-histidine biosynthetic process"/>
    <property type="evidence" value="ECO:0007669"/>
    <property type="project" value="UniProtKB-UniRule"/>
</dbReference>
<dbReference type="SUPFAM" id="SSF53850">
    <property type="entry name" value="Periplasmic binding protein-like II"/>
    <property type="match status" value="1"/>
</dbReference>
<keyword evidence="10 18" id="KW-0328">Glycosyltransferase</keyword>
<evidence type="ECO:0000256" key="14">
    <source>
        <dbReference type="ARBA" id="ARBA00022840"/>
    </source>
</evidence>
<evidence type="ECO:0000259" key="20">
    <source>
        <dbReference type="Pfam" id="PF08029"/>
    </source>
</evidence>
<evidence type="ECO:0000256" key="6">
    <source>
        <dbReference type="ARBA" id="ARBA00011946"/>
    </source>
</evidence>
<dbReference type="GO" id="GO:0000287">
    <property type="term" value="F:magnesium ion binding"/>
    <property type="evidence" value="ECO:0007669"/>
    <property type="project" value="UniProtKB-UniRule"/>
</dbReference>
<evidence type="ECO:0000256" key="18">
    <source>
        <dbReference type="HAMAP-Rule" id="MF_00079"/>
    </source>
</evidence>
<evidence type="ECO:0000256" key="17">
    <source>
        <dbReference type="ARBA" id="ARBA00024861"/>
    </source>
</evidence>
<comment type="activity regulation">
    <text evidence="18">Feedback inhibited by histidine.</text>
</comment>
<protein>
    <recommendedName>
        <fullName evidence="7 18">ATP phosphoribosyltransferase</fullName>
        <shortName evidence="18">ATP-PRT</shortName>
        <shortName evidence="18">ATP-PRTase</shortName>
        <ecNumber evidence="6 18">2.4.2.17</ecNumber>
    </recommendedName>
</protein>
<evidence type="ECO:0000256" key="11">
    <source>
        <dbReference type="ARBA" id="ARBA00022679"/>
    </source>
</evidence>
<dbReference type="PANTHER" id="PTHR21403">
    <property type="entry name" value="ATP PHOSPHORIBOSYLTRANSFERASE ATP-PRTASE"/>
    <property type="match status" value="1"/>
</dbReference>
<evidence type="ECO:0000256" key="5">
    <source>
        <dbReference type="ARBA" id="ARBA00007955"/>
    </source>
</evidence>
<evidence type="ECO:0000256" key="7">
    <source>
        <dbReference type="ARBA" id="ARBA00020998"/>
    </source>
</evidence>
<evidence type="ECO:0000256" key="16">
    <source>
        <dbReference type="ARBA" id="ARBA00023102"/>
    </source>
</evidence>
<dbReference type="InterPro" id="IPR001348">
    <property type="entry name" value="ATP_PRibTrfase_HisG"/>
</dbReference>
<dbReference type="InterPro" id="IPR013820">
    <property type="entry name" value="ATP_PRibTrfase_cat"/>
</dbReference>
<dbReference type="InterPro" id="IPR015867">
    <property type="entry name" value="N-reg_PII/ATP_PRibTrfase_C"/>
</dbReference>
<dbReference type="Pfam" id="PF08029">
    <property type="entry name" value="HisG_C"/>
    <property type="match status" value="1"/>
</dbReference>
<keyword evidence="15 18" id="KW-0460">Magnesium</keyword>
<evidence type="ECO:0000256" key="13">
    <source>
        <dbReference type="ARBA" id="ARBA00022741"/>
    </source>
</evidence>